<dbReference type="EMBL" id="JAHRIQ010025868">
    <property type="protein sequence ID" value="MEQ2229884.1"/>
    <property type="molecule type" value="Genomic_DNA"/>
</dbReference>
<evidence type="ECO:0000313" key="2">
    <source>
        <dbReference type="Proteomes" id="UP001482620"/>
    </source>
</evidence>
<proteinExistence type="predicted"/>
<feature type="non-terminal residue" evidence="1">
    <location>
        <position position="1"/>
    </location>
</feature>
<sequence length="54" mass="6044">AESRFPVEQVSTQLLLIEAMEALLSSLSVSGFEILRVPLTERRTPLLTVYRSPV</sequence>
<gene>
    <name evidence="1" type="ORF">ILYODFUR_023513</name>
</gene>
<protein>
    <submittedName>
        <fullName evidence="1">Uncharacterized protein</fullName>
    </submittedName>
</protein>
<dbReference type="Proteomes" id="UP001482620">
    <property type="component" value="Unassembled WGS sequence"/>
</dbReference>
<accession>A0ABV0TAP9</accession>
<reference evidence="1 2" key="1">
    <citation type="submission" date="2021-06" db="EMBL/GenBank/DDBJ databases">
        <authorList>
            <person name="Palmer J.M."/>
        </authorList>
    </citation>
    <scope>NUCLEOTIDE SEQUENCE [LARGE SCALE GENOMIC DNA]</scope>
    <source>
        <strain evidence="2">if_2019</strain>
        <tissue evidence="1">Muscle</tissue>
    </source>
</reference>
<evidence type="ECO:0000313" key="1">
    <source>
        <dbReference type="EMBL" id="MEQ2229884.1"/>
    </source>
</evidence>
<keyword evidence="2" id="KW-1185">Reference proteome</keyword>
<organism evidence="1 2">
    <name type="scientific">Ilyodon furcidens</name>
    <name type="common">goldbreast splitfin</name>
    <dbReference type="NCBI Taxonomy" id="33524"/>
    <lineage>
        <taxon>Eukaryota</taxon>
        <taxon>Metazoa</taxon>
        <taxon>Chordata</taxon>
        <taxon>Craniata</taxon>
        <taxon>Vertebrata</taxon>
        <taxon>Euteleostomi</taxon>
        <taxon>Actinopterygii</taxon>
        <taxon>Neopterygii</taxon>
        <taxon>Teleostei</taxon>
        <taxon>Neoteleostei</taxon>
        <taxon>Acanthomorphata</taxon>
        <taxon>Ovalentaria</taxon>
        <taxon>Atherinomorphae</taxon>
        <taxon>Cyprinodontiformes</taxon>
        <taxon>Goodeidae</taxon>
        <taxon>Ilyodon</taxon>
    </lineage>
</organism>
<name>A0ABV0TAP9_9TELE</name>
<comment type="caution">
    <text evidence="1">The sequence shown here is derived from an EMBL/GenBank/DDBJ whole genome shotgun (WGS) entry which is preliminary data.</text>
</comment>